<dbReference type="Pfam" id="PF01809">
    <property type="entry name" value="YidD"/>
    <property type="match status" value="1"/>
</dbReference>
<name>A0A1G2GWA4_9BACT</name>
<proteinExistence type="inferred from homology"/>
<dbReference type="AlphaFoldDB" id="A0A1G2GWA4"/>
<dbReference type="HAMAP" id="MF_00386">
    <property type="entry name" value="UPF0161_YidD"/>
    <property type="match status" value="1"/>
</dbReference>
<accession>A0A1G2GWA4</accession>
<keyword evidence="1" id="KW-0472">Membrane</keyword>
<dbReference type="STRING" id="1802128.A3H64_01315"/>
<comment type="function">
    <text evidence="1">Could be involved in insertion of integral membrane proteins into the membrane.</text>
</comment>
<dbReference type="InterPro" id="IPR002696">
    <property type="entry name" value="Membr_insert_effic_factor_YidD"/>
</dbReference>
<sequence>MFRNISIFLIHIYQLLFSPDQSVLFSKKARICRFFPSCSAYIIEALQTHGFLSGWWRGIKRIARCHPWREGGYDPVKR</sequence>
<reference evidence="2 3" key="1">
    <citation type="journal article" date="2016" name="Nat. Commun.">
        <title>Thousands of microbial genomes shed light on interconnected biogeochemical processes in an aquifer system.</title>
        <authorList>
            <person name="Anantharaman K."/>
            <person name="Brown C.T."/>
            <person name="Hug L.A."/>
            <person name="Sharon I."/>
            <person name="Castelle C.J."/>
            <person name="Probst A.J."/>
            <person name="Thomas B.C."/>
            <person name="Singh A."/>
            <person name="Wilkins M.J."/>
            <person name="Karaoz U."/>
            <person name="Brodie E.L."/>
            <person name="Williams K.H."/>
            <person name="Hubbard S.S."/>
            <person name="Banfield J.F."/>
        </authorList>
    </citation>
    <scope>NUCLEOTIDE SEQUENCE [LARGE SCALE GENOMIC DNA]</scope>
</reference>
<dbReference type="PANTHER" id="PTHR33383:SF1">
    <property type="entry name" value="MEMBRANE PROTEIN INSERTION EFFICIENCY FACTOR-RELATED"/>
    <property type="match status" value="1"/>
</dbReference>
<dbReference type="SMART" id="SM01234">
    <property type="entry name" value="Haemolytic"/>
    <property type="match status" value="1"/>
</dbReference>
<comment type="caution">
    <text evidence="2">The sequence shown here is derived from an EMBL/GenBank/DDBJ whole genome shotgun (WGS) entry which is preliminary data.</text>
</comment>
<dbReference type="GO" id="GO:0005886">
    <property type="term" value="C:plasma membrane"/>
    <property type="evidence" value="ECO:0007669"/>
    <property type="project" value="UniProtKB-SubCell"/>
</dbReference>
<keyword evidence="1" id="KW-1003">Cell membrane</keyword>
<dbReference type="Proteomes" id="UP000178186">
    <property type="component" value="Unassembled WGS sequence"/>
</dbReference>
<comment type="similarity">
    <text evidence="1">Belongs to the UPF0161 family.</text>
</comment>
<gene>
    <name evidence="2" type="ORF">A3H64_01315</name>
</gene>
<dbReference type="PANTHER" id="PTHR33383">
    <property type="entry name" value="MEMBRANE PROTEIN INSERTION EFFICIENCY FACTOR-RELATED"/>
    <property type="match status" value="1"/>
</dbReference>
<dbReference type="EMBL" id="MHNY01000044">
    <property type="protein sequence ID" value="OGZ54463.1"/>
    <property type="molecule type" value="Genomic_DNA"/>
</dbReference>
<dbReference type="NCBIfam" id="TIGR00278">
    <property type="entry name" value="membrane protein insertion efficiency factor YidD"/>
    <property type="match status" value="1"/>
</dbReference>
<evidence type="ECO:0000313" key="3">
    <source>
        <dbReference type="Proteomes" id="UP000178186"/>
    </source>
</evidence>
<evidence type="ECO:0000313" key="2">
    <source>
        <dbReference type="EMBL" id="OGZ54463.1"/>
    </source>
</evidence>
<evidence type="ECO:0000256" key="1">
    <source>
        <dbReference type="HAMAP-Rule" id="MF_00386"/>
    </source>
</evidence>
<protein>
    <recommendedName>
        <fullName evidence="1">Putative membrane protein insertion efficiency factor</fullName>
    </recommendedName>
</protein>
<comment type="subcellular location">
    <subcellularLocation>
        <location evidence="1">Cell membrane</location>
        <topology evidence="1">Peripheral membrane protein</topology>
        <orientation evidence="1">Cytoplasmic side</orientation>
    </subcellularLocation>
</comment>
<organism evidence="2 3">
    <name type="scientific">Candidatus Ryanbacteria bacterium RIFCSPLOWO2_02_FULL_45_11c</name>
    <dbReference type="NCBI Taxonomy" id="1802128"/>
    <lineage>
        <taxon>Bacteria</taxon>
        <taxon>Candidatus Ryaniibacteriota</taxon>
    </lineage>
</organism>